<protein>
    <submittedName>
        <fullName evidence="1">Uncharacterized protein</fullName>
    </submittedName>
</protein>
<dbReference type="AlphaFoldDB" id="M2XT67"/>
<dbReference type="Gramene" id="EME26833">
    <property type="protein sequence ID" value="EME26833"/>
    <property type="gene ID" value="Gasu_55200"/>
</dbReference>
<name>M2XT67_GALSU</name>
<sequence length="496" mass="56589">MDTRSALRGIWNQANFCKIIKNEVFFSSNERGILQQRSREHTRAPGQCTEKNVCNMHTGGADIEIQEAMSSDISMREGIVPQLRRSLSLPTFDMNTSSLKSVHCFQKESFLYQRCVRRKEGSESFHIEFLNVYLKDEAVVINPACLARKETKLTRGNSLRPSTEDKLNFLSCGLYSCGDNVMSDKMMTSVLTCSQQSQKRVTLYLLDWDDTFFPSTALASFESFSCLPKELKICLRKLECTIMMLLEALNSTGFVAIVTNANADWVEFSCRHFMPKLLLRLEDLGILILSARTLFGSDSMSPISSCPSDWKAAAFLKLMIYFFSSTATENSEILKLNKHSISGNCRMTGLNQQAESRRSKPPIYSLLRTSRLSTHAVWFKAMHALDCIHQTEKKRNENELEQSMLNHSNWKFEKAVLLDSNSFVCHHIIAMGDSCFEQNAMNTLREQYRQAHFKFIHFVSEPSIMALFLELKSVYFSLHEISSFAGNLEIRLNVAQ</sequence>
<dbReference type="KEGG" id="gsl:Gasu_55200"/>
<organism evidence="1 2">
    <name type="scientific">Galdieria sulphuraria</name>
    <name type="common">Red alga</name>
    <dbReference type="NCBI Taxonomy" id="130081"/>
    <lineage>
        <taxon>Eukaryota</taxon>
        <taxon>Rhodophyta</taxon>
        <taxon>Bangiophyceae</taxon>
        <taxon>Galdieriales</taxon>
        <taxon>Galdieriaceae</taxon>
        <taxon>Galdieria</taxon>
    </lineage>
</organism>
<accession>M2XT67</accession>
<keyword evidence="2" id="KW-1185">Reference proteome</keyword>
<dbReference type="RefSeq" id="XP_005703353.1">
    <property type="nucleotide sequence ID" value="XM_005703296.1"/>
</dbReference>
<dbReference type="PANTHER" id="PTHR38899">
    <property type="entry name" value="DOMAIN OOKINETE PROTEIN, PUTATIVE-RELATED"/>
    <property type="match status" value="1"/>
</dbReference>
<dbReference type="eggNOG" id="ENOG502QYGC">
    <property type="taxonomic scope" value="Eukaryota"/>
</dbReference>
<evidence type="ECO:0000313" key="1">
    <source>
        <dbReference type="EMBL" id="EME26833.1"/>
    </source>
</evidence>
<dbReference type="Proteomes" id="UP000030680">
    <property type="component" value="Unassembled WGS sequence"/>
</dbReference>
<gene>
    <name evidence="1" type="ORF">Gasu_55200</name>
</gene>
<reference evidence="2" key="1">
    <citation type="journal article" date="2013" name="Science">
        <title>Gene transfer from bacteria and archaea facilitated evolution of an extremophilic eukaryote.</title>
        <authorList>
            <person name="Schonknecht G."/>
            <person name="Chen W.H."/>
            <person name="Ternes C.M."/>
            <person name="Barbier G.G."/>
            <person name="Shrestha R.P."/>
            <person name="Stanke M."/>
            <person name="Brautigam A."/>
            <person name="Baker B.J."/>
            <person name="Banfield J.F."/>
            <person name="Garavito R.M."/>
            <person name="Carr K."/>
            <person name="Wilkerson C."/>
            <person name="Rensing S.A."/>
            <person name="Gagneul D."/>
            <person name="Dickenson N.E."/>
            <person name="Oesterhelt C."/>
            <person name="Lercher M.J."/>
            <person name="Weber A.P."/>
        </authorList>
    </citation>
    <scope>NUCLEOTIDE SEQUENCE [LARGE SCALE GENOMIC DNA]</scope>
    <source>
        <strain evidence="2">074W</strain>
    </source>
</reference>
<evidence type="ECO:0000313" key="2">
    <source>
        <dbReference type="Proteomes" id="UP000030680"/>
    </source>
</evidence>
<dbReference type="OrthoDB" id="166018at2759"/>
<dbReference type="EMBL" id="KB454541">
    <property type="protein sequence ID" value="EME26833.1"/>
    <property type="molecule type" value="Genomic_DNA"/>
</dbReference>
<dbReference type="PANTHER" id="PTHR38899:SF1">
    <property type="entry name" value="PROTEIN KINASE"/>
    <property type="match status" value="1"/>
</dbReference>
<dbReference type="GeneID" id="17085784"/>
<proteinExistence type="predicted"/>